<protein>
    <submittedName>
        <fullName evidence="2">NADH(P)-binding family protein</fullName>
    </submittedName>
</protein>
<name>A0A7H1MF82_9NEIS</name>
<dbReference type="PANTHER" id="PTHR14097">
    <property type="entry name" value="OXIDOREDUCTASE HTATIP2"/>
    <property type="match status" value="1"/>
</dbReference>
<dbReference type="SUPFAM" id="SSF51735">
    <property type="entry name" value="NAD(P)-binding Rossmann-fold domains"/>
    <property type="match status" value="1"/>
</dbReference>
<evidence type="ECO:0000313" key="2">
    <source>
        <dbReference type="EMBL" id="QNT60297.1"/>
    </source>
</evidence>
<reference evidence="2" key="1">
    <citation type="submission" date="2024-06" db="EMBL/GenBank/DDBJ databases">
        <title>Complete Genome Sequence of mouse commensal type strain Neisseria musculi.</title>
        <authorList>
            <person name="Thapa E."/>
            <person name="Aluvathingal J."/>
            <person name="Nadendla S."/>
            <person name="Mehta A."/>
            <person name="Tettelin H."/>
            <person name="Weyand N.J."/>
        </authorList>
    </citation>
    <scope>NUCLEOTIDE SEQUENCE</scope>
    <source>
        <strain evidence="2">NW831</strain>
    </source>
</reference>
<proteinExistence type="predicted"/>
<dbReference type="KEGG" id="nmus:H7A79_1303"/>
<gene>
    <name evidence="2" type="ORF">H7A79_1303</name>
</gene>
<dbReference type="InterPro" id="IPR016040">
    <property type="entry name" value="NAD(P)-bd_dom"/>
</dbReference>
<dbReference type="Pfam" id="PF13460">
    <property type="entry name" value="NAD_binding_10"/>
    <property type="match status" value="1"/>
</dbReference>
<accession>A0A7H1MF82</accession>
<dbReference type="Gene3D" id="3.40.50.720">
    <property type="entry name" value="NAD(P)-binding Rossmann-like Domain"/>
    <property type="match status" value="1"/>
</dbReference>
<dbReference type="InterPro" id="IPR036291">
    <property type="entry name" value="NAD(P)-bd_dom_sf"/>
</dbReference>
<sequence length="216" mass="23566">MHALIIGATGATGRALLDTLLNNSAFGRVSIFVRRPVAVEHPKLAVHVIDFAQTRTWQDKVRGDALFSCLGTTLKDAGSKEAQWQIDYDYPYRFAQTAQANGVPQLLLVSSAYANPASKGFYTRMKGRLEQDITALGFASLGIFRPPSLVRPNTDRTGEKTALWILNRLNRIGLLHAMQPMPVAELAQALAAAAKQAVPGVRILETQEIRAAADTR</sequence>
<dbReference type="EMBL" id="CP060414">
    <property type="protein sequence ID" value="QNT60297.1"/>
    <property type="molecule type" value="Genomic_DNA"/>
</dbReference>
<feature type="domain" description="NAD(P)-binding" evidence="1">
    <location>
        <begin position="7"/>
        <end position="120"/>
    </location>
</feature>
<keyword evidence="3" id="KW-1185">Reference proteome</keyword>
<dbReference type="RefSeq" id="WP_187001486.1">
    <property type="nucleotide sequence ID" value="NZ_CP060414.2"/>
</dbReference>
<dbReference type="Proteomes" id="UP000516412">
    <property type="component" value="Chromosome"/>
</dbReference>
<organism evidence="2 3">
    <name type="scientific">Neisseria musculi</name>
    <dbReference type="NCBI Taxonomy" id="1815583"/>
    <lineage>
        <taxon>Bacteria</taxon>
        <taxon>Pseudomonadati</taxon>
        <taxon>Pseudomonadota</taxon>
        <taxon>Betaproteobacteria</taxon>
        <taxon>Neisseriales</taxon>
        <taxon>Neisseriaceae</taxon>
        <taxon>Neisseria</taxon>
    </lineage>
</organism>
<dbReference type="PANTHER" id="PTHR14097:SF7">
    <property type="entry name" value="OXIDOREDUCTASE HTATIP2"/>
    <property type="match status" value="1"/>
</dbReference>
<evidence type="ECO:0000259" key="1">
    <source>
        <dbReference type="Pfam" id="PF13460"/>
    </source>
</evidence>
<dbReference type="AlphaFoldDB" id="A0A7H1MF82"/>
<evidence type="ECO:0000313" key="3">
    <source>
        <dbReference type="Proteomes" id="UP000516412"/>
    </source>
</evidence>